<dbReference type="PANTHER" id="PTHR35546">
    <property type="entry name" value="F-BOX PROTEIN INTERACTION DOMAIN PROTEIN-RELATED"/>
    <property type="match status" value="1"/>
</dbReference>
<dbReference type="AlphaFoldDB" id="A0A835F5L6"/>
<dbReference type="Proteomes" id="UP000636709">
    <property type="component" value="Unassembled WGS sequence"/>
</dbReference>
<accession>A0A835F5L6</accession>
<comment type="caution">
    <text evidence="1">The sequence shown here is derived from an EMBL/GenBank/DDBJ whole genome shotgun (WGS) entry which is preliminary data.</text>
</comment>
<name>A0A835F5L6_9POAL</name>
<dbReference type="OrthoDB" id="691517at2759"/>
<sequence length="142" mass="16379">MPCIVESYSASVGIGHSQGRLYVTHVHLFNACQLSVWALEDYNSKQWTLKHSVRILELFGRHQRSCDEFYDVIAIHPERNLVFIIGRTMKRRFLMSYDMDNLRVQIICPLDEYSLGTCAPYVPYFGELQLSEKVGSTSQLLS</sequence>
<reference evidence="1" key="1">
    <citation type="submission" date="2020-07" db="EMBL/GenBank/DDBJ databases">
        <title>Genome sequence and genetic diversity analysis of an under-domesticated orphan crop, white fonio (Digitaria exilis).</title>
        <authorList>
            <person name="Bennetzen J.L."/>
            <person name="Chen S."/>
            <person name="Ma X."/>
            <person name="Wang X."/>
            <person name="Yssel A.E.J."/>
            <person name="Chaluvadi S.R."/>
            <person name="Johnson M."/>
            <person name="Gangashetty P."/>
            <person name="Hamidou F."/>
            <person name="Sanogo M.D."/>
            <person name="Zwaenepoel A."/>
            <person name="Wallace J."/>
            <person name="Van De Peer Y."/>
            <person name="Van Deynze A."/>
        </authorList>
    </citation>
    <scope>NUCLEOTIDE SEQUENCE</scope>
    <source>
        <tissue evidence="1">Leaves</tissue>
    </source>
</reference>
<evidence type="ECO:0008006" key="3">
    <source>
        <dbReference type="Google" id="ProtNLM"/>
    </source>
</evidence>
<protein>
    <recommendedName>
        <fullName evidence="3">F-box associated domain-containing protein</fullName>
    </recommendedName>
</protein>
<dbReference type="InterPro" id="IPR055290">
    <property type="entry name" value="At3g26010-like"/>
</dbReference>
<dbReference type="EMBL" id="JACEFO010001626">
    <property type="protein sequence ID" value="KAF8728931.1"/>
    <property type="molecule type" value="Genomic_DNA"/>
</dbReference>
<dbReference type="PANTHER" id="PTHR35546:SF105">
    <property type="entry name" value="OS05G0139200 PROTEIN"/>
    <property type="match status" value="1"/>
</dbReference>
<keyword evidence="2" id="KW-1185">Reference proteome</keyword>
<gene>
    <name evidence="1" type="ORF">HU200_018230</name>
</gene>
<evidence type="ECO:0000313" key="2">
    <source>
        <dbReference type="Proteomes" id="UP000636709"/>
    </source>
</evidence>
<proteinExistence type="predicted"/>
<organism evidence="1 2">
    <name type="scientific">Digitaria exilis</name>
    <dbReference type="NCBI Taxonomy" id="1010633"/>
    <lineage>
        <taxon>Eukaryota</taxon>
        <taxon>Viridiplantae</taxon>
        <taxon>Streptophyta</taxon>
        <taxon>Embryophyta</taxon>
        <taxon>Tracheophyta</taxon>
        <taxon>Spermatophyta</taxon>
        <taxon>Magnoliopsida</taxon>
        <taxon>Liliopsida</taxon>
        <taxon>Poales</taxon>
        <taxon>Poaceae</taxon>
        <taxon>PACMAD clade</taxon>
        <taxon>Panicoideae</taxon>
        <taxon>Panicodae</taxon>
        <taxon>Paniceae</taxon>
        <taxon>Anthephorinae</taxon>
        <taxon>Digitaria</taxon>
    </lineage>
</organism>
<evidence type="ECO:0000313" key="1">
    <source>
        <dbReference type="EMBL" id="KAF8728931.1"/>
    </source>
</evidence>